<gene>
    <name evidence="1" type="ORF">PG996_015082</name>
</gene>
<organism evidence="1 2">
    <name type="scientific">Apiospora saccharicola</name>
    <dbReference type="NCBI Taxonomy" id="335842"/>
    <lineage>
        <taxon>Eukaryota</taxon>
        <taxon>Fungi</taxon>
        <taxon>Dikarya</taxon>
        <taxon>Ascomycota</taxon>
        <taxon>Pezizomycotina</taxon>
        <taxon>Sordariomycetes</taxon>
        <taxon>Xylariomycetidae</taxon>
        <taxon>Amphisphaeriales</taxon>
        <taxon>Apiosporaceae</taxon>
        <taxon>Apiospora</taxon>
    </lineage>
</organism>
<comment type="caution">
    <text evidence="1">The sequence shown here is derived from an EMBL/GenBank/DDBJ whole genome shotgun (WGS) entry which is preliminary data.</text>
</comment>
<accession>A0ABR1TK57</accession>
<keyword evidence="2" id="KW-1185">Reference proteome</keyword>
<reference evidence="1 2" key="1">
    <citation type="submission" date="2023-01" db="EMBL/GenBank/DDBJ databases">
        <title>Analysis of 21 Apiospora genomes using comparative genomics revels a genus with tremendous synthesis potential of carbohydrate active enzymes and secondary metabolites.</title>
        <authorList>
            <person name="Sorensen T."/>
        </authorList>
    </citation>
    <scope>NUCLEOTIDE SEQUENCE [LARGE SCALE GENOMIC DNA]</scope>
    <source>
        <strain evidence="1 2">CBS 83171</strain>
    </source>
</reference>
<dbReference type="Proteomes" id="UP001446871">
    <property type="component" value="Unassembled WGS sequence"/>
</dbReference>
<protein>
    <submittedName>
        <fullName evidence="1">Uncharacterized protein</fullName>
    </submittedName>
</protein>
<sequence length="133" mass="14622">MTVALRPKKYSAVAIHGHFCCPVIPGLSHRPPSESTAALSVAVARNTLGAGKRADLVDPARGHAVGPEVRVEARRIARLNEDVDKAGVERRAVRLRHEGVERRVRRLWEQSDDVLVRDDVGVGAVLIGKWRQI</sequence>
<evidence type="ECO:0000313" key="2">
    <source>
        <dbReference type="Proteomes" id="UP001446871"/>
    </source>
</evidence>
<proteinExistence type="predicted"/>
<dbReference type="EMBL" id="JAQQWM010000009">
    <property type="protein sequence ID" value="KAK8047018.1"/>
    <property type="molecule type" value="Genomic_DNA"/>
</dbReference>
<evidence type="ECO:0000313" key="1">
    <source>
        <dbReference type="EMBL" id="KAK8047018.1"/>
    </source>
</evidence>
<name>A0ABR1TK57_9PEZI</name>